<name>A0A7G7IQZ2_ENTHR</name>
<keyword evidence="6 9" id="KW-0029">Amino-acid transport</keyword>
<dbReference type="AlphaFoldDB" id="A0A7G7IQZ2"/>
<feature type="transmembrane region" description="Helical" evidence="9">
    <location>
        <begin position="325"/>
        <end position="344"/>
    </location>
</feature>
<sequence>MMEKLSTKKLFLLASLIFGMLFGAGNLIFPAHLGQLAGSHWLSAGIGFLISSTLLPLAALIALSKTRSSGLYDFAKPVAAWYGTLFLIMNHMALGPLFATPRTAALGYQFSLGMILPEKYTTIGLFIFSVIFFGLAYYLSTRESNLLKIIGKYLNPLFLILLFAVFIVALILPLGPLDAKPVLDYQQAATTNGFIEGYNTMDALASLAFGITIIRALQGMGIHDEDQIAKNTVKSGLFTMVLCGGIYLGIIALGTMSLNRFGISENGGIALTQIVQSYFGKVGLIFMALMTLLAVFTSAMGLIASFAQDFSVRFPKIGYKGWLRITTLLSFITANFGLDTIIAWTMPFLMILYPLSMAMIIPALCSAFFQNRRIVYQLTTIFTAIPALFDGIKALPIQNHLTTNLTNWYVHTIPFASSGVGFILPAISGFIIGVLYCLIFKQRTELDPSLSN</sequence>
<evidence type="ECO:0000256" key="2">
    <source>
        <dbReference type="ARBA" id="ARBA00008540"/>
    </source>
</evidence>
<keyword evidence="7 9" id="KW-1133">Transmembrane helix</keyword>
<feature type="transmembrane region" description="Helical" evidence="9">
    <location>
        <begin position="350"/>
        <end position="369"/>
    </location>
</feature>
<dbReference type="InterPro" id="IPR004685">
    <property type="entry name" value="Brnchd-chn_aa_trnsp_Livcs"/>
</dbReference>
<dbReference type="PANTHER" id="PTHR30588">
    <property type="entry name" value="BRANCHED-CHAIN AMINO ACID TRANSPORT SYSTEM 2 CARRIER PROTEIN"/>
    <property type="match status" value="1"/>
</dbReference>
<organism evidence="10 11">
    <name type="scientific">Enterococcus hirae</name>
    <dbReference type="NCBI Taxonomy" id="1354"/>
    <lineage>
        <taxon>Bacteria</taxon>
        <taxon>Bacillati</taxon>
        <taxon>Bacillota</taxon>
        <taxon>Bacilli</taxon>
        <taxon>Lactobacillales</taxon>
        <taxon>Enterococcaceae</taxon>
        <taxon>Enterococcus</taxon>
    </lineage>
</organism>
<feature type="transmembrane region" description="Helical" evidence="9">
    <location>
        <begin position="415"/>
        <end position="439"/>
    </location>
</feature>
<dbReference type="GO" id="GO:0015188">
    <property type="term" value="F:L-isoleucine transmembrane transporter activity"/>
    <property type="evidence" value="ECO:0007669"/>
    <property type="project" value="TreeGrafter"/>
</dbReference>
<evidence type="ECO:0000256" key="8">
    <source>
        <dbReference type="ARBA" id="ARBA00023136"/>
    </source>
</evidence>
<feature type="transmembrane region" description="Helical" evidence="9">
    <location>
        <begin position="237"/>
        <end position="258"/>
    </location>
</feature>
<keyword evidence="5 9" id="KW-0812">Transmembrane</keyword>
<dbReference type="EMBL" id="CABEEP010000001">
    <property type="protein sequence ID" value="VTQ65216.1"/>
    <property type="molecule type" value="Genomic_DNA"/>
</dbReference>
<feature type="transmembrane region" description="Helical" evidence="9">
    <location>
        <begin position="278"/>
        <end position="304"/>
    </location>
</feature>
<dbReference type="GO" id="GO:0015190">
    <property type="term" value="F:L-leucine transmembrane transporter activity"/>
    <property type="evidence" value="ECO:0007669"/>
    <property type="project" value="TreeGrafter"/>
</dbReference>
<evidence type="ECO:0000256" key="4">
    <source>
        <dbReference type="ARBA" id="ARBA00022475"/>
    </source>
</evidence>
<feature type="transmembrane region" description="Helical" evidence="9">
    <location>
        <begin position="79"/>
        <end position="100"/>
    </location>
</feature>
<feature type="transmembrane region" description="Helical" evidence="9">
    <location>
        <begin position="197"/>
        <end position="217"/>
    </location>
</feature>
<evidence type="ECO:0000256" key="7">
    <source>
        <dbReference type="ARBA" id="ARBA00022989"/>
    </source>
</evidence>
<evidence type="ECO:0000256" key="1">
    <source>
        <dbReference type="ARBA" id="ARBA00004651"/>
    </source>
</evidence>
<dbReference type="GO" id="GO:0015818">
    <property type="term" value="P:isoleucine transport"/>
    <property type="evidence" value="ECO:0007669"/>
    <property type="project" value="TreeGrafter"/>
</dbReference>
<proteinExistence type="inferred from homology"/>
<evidence type="ECO:0000313" key="10">
    <source>
        <dbReference type="EMBL" id="VTQ65216.1"/>
    </source>
</evidence>
<evidence type="ECO:0000256" key="9">
    <source>
        <dbReference type="RuleBase" id="RU362122"/>
    </source>
</evidence>
<gene>
    <name evidence="10" type="primary">brnQ_2</name>
    <name evidence="10" type="ORF">NCTC12204_01674</name>
</gene>
<comment type="caution">
    <text evidence="10">The sequence shown here is derived from an EMBL/GenBank/DDBJ whole genome shotgun (WGS) entry which is preliminary data.</text>
</comment>
<comment type="similarity">
    <text evidence="2 9">Belongs to the branched chain amino acid transporter family.</text>
</comment>
<feature type="transmembrane region" description="Helical" evidence="9">
    <location>
        <begin position="120"/>
        <end position="141"/>
    </location>
</feature>
<accession>A0A7G7IQZ2</accession>
<keyword evidence="3 9" id="KW-0813">Transport</keyword>
<dbReference type="Pfam" id="PF05525">
    <property type="entry name" value="Branch_AA_trans"/>
    <property type="match status" value="1"/>
</dbReference>
<feature type="transmembrane region" description="Helical" evidence="9">
    <location>
        <begin position="374"/>
        <end position="395"/>
    </location>
</feature>
<reference evidence="10 11" key="1">
    <citation type="submission" date="2019-05" db="EMBL/GenBank/DDBJ databases">
        <authorList>
            <consortium name="Pathogen Informatics"/>
        </authorList>
    </citation>
    <scope>NUCLEOTIDE SEQUENCE [LARGE SCALE GENOMIC DNA]</scope>
    <source>
        <strain evidence="10 11">NCTC12204</strain>
    </source>
</reference>
<feature type="transmembrane region" description="Helical" evidence="9">
    <location>
        <begin position="153"/>
        <end position="177"/>
    </location>
</feature>
<evidence type="ECO:0000256" key="3">
    <source>
        <dbReference type="ARBA" id="ARBA00022448"/>
    </source>
</evidence>
<comment type="caution">
    <text evidence="9">Lacks conserved residue(s) required for the propagation of feature annotation.</text>
</comment>
<comment type="subcellular location">
    <subcellularLocation>
        <location evidence="1 9">Cell membrane</location>
        <topology evidence="1 9">Multi-pass membrane protein</topology>
    </subcellularLocation>
</comment>
<dbReference type="GO" id="GO:0015820">
    <property type="term" value="P:L-leucine transport"/>
    <property type="evidence" value="ECO:0007669"/>
    <property type="project" value="TreeGrafter"/>
</dbReference>
<comment type="function">
    <text evidence="9">Component of the transport system for branched-chain amino acids.</text>
</comment>
<evidence type="ECO:0000256" key="6">
    <source>
        <dbReference type="ARBA" id="ARBA00022970"/>
    </source>
</evidence>
<dbReference type="GO" id="GO:0005304">
    <property type="term" value="F:L-valine transmembrane transporter activity"/>
    <property type="evidence" value="ECO:0007669"/>
    <property type="project" value="TreeGrafter"/>
</dbReference>
<keyword evidence="4" id="KW-1003">Cell membrane</keyword>
<dbReference type="RefSeq" id="WP_010737767.1">
    <property type="nucleotide sequence ID" value="NZ_CABEEP010000001.1"/>
</dbReference>
<dbReference type="NCBIfam" id="TIGR00796">
    <property type="entry name" value="livcs"/>
    <property type="match status" value="1"/>
</dbReference>
<dbReference type="Proteomes" id="UP000352698">
    <property type="component" value="Unassembled WGS sequence"/>
</dbReference>
<evidence type="ECO:0000313" key="11">
    <source>
        <dbReference type="Proteomes" id="UP000352698"/>
    </source>
</evidence>
<dbReference type="GO" id="GO:0005886">
    <property type="term" value="C:plasma membrane"/>
    <property type="evidence" value="ECO:0007669"/>
    <property type="project" value="UniProtKB-SubCell"/>
</dbReference>
<protein>
    <recommendedName>
        <fullName evidence="9">Branched-chain amino acid transport system carrier protein</fullName>
    </recommendedName>
</protein>
<evidence type="ECO:0000256" key="5">
    <source>
        <dbReference type="ARBA" id="ARBA00022692"/>
    </source>
</evidence>
<dbReference type="PANTHER" id="PTHR30588:SF0">
    <property type="entry name" value="BRANCHED-CHAIN AMINO ACID PERMEASE BRNQ"/>
    <property type="match status" value="1"/>
</dbReference>
<feature type="transmembrane region" description="Helical" evidence="9">
    <location>
        <begin position="40"/>
        <end position="63"/>
    </location>
</feature>
<keyword evidence="8 9" id="KW-0472">Membrane</keyword>